<keyword evidence="5" id="KW-0378">Hydrolase</keyword>
<comment type="caution">
    <text evidence="5">The sequence shown here is derived from an EMBL/GenBank/DDBJ whole genome shotgun (WGS) entry which is preliminary data.</text>
</comment>
<dbReference type="SUPFAM" id="SSF53474">
    <property type="entry name" value="alpha/beta-Hydrolases"/>
    <property type="match status" value="1"/>
</dbReference>
<keyword evidence="1" id="KW-0808">Transferase</keyword>
<dbReference type="Pfam" id="PF07167">
    <property type="entry name" value="PhaC_N"/>
    <property type="match status" value="1"/>
</dbReference>
<evidence type="ECO:0000256" key="1">
    <source>
        <dbReference type="ARBA" id="ARBA00022679"/>
    </source>
</evidence>
<reference evidence="5 6" key="1">
    <citation type="submission" date="2019-11" db="EMBL/GenBank/DDBJ databases">
        <title>Metabolism of dissolved organic matter in forest soils.</title>
        <authorList>
            <person name="Cyle K.T."/>
            <person name="Wilhelm R.C."/>
            <person name="Martinez C.E."/>
        </authorList>
    </citation>
    <scope>NUCLEOTIDE SEQUENCE [LARGE SCALE GENOMIC DNA]</scope>
    <source>
        <strain evidence="5 6">5N</strain>
    </source>
</reference>
<dbReference type="InterPro" id="IPR029058">
    <property type="entry name" value="AB_hydrolase_fold"/>
</dbReference>
<gene>
    <name evidence="5" type="ORF">GNZ13_44825</name>
</gene>
<protein>
    <submittedName>
        <fullName evidence="5">Alpha/beta fold hydrolase</fullName>
    </submittedName>
</protein>
<sequence length="568" mass="61308">MATNDESKARSEQTNDLAASAAEGMLGPNPFVGLRPRDIMATAQQIGAQALRQPALLMEQEAALVRDLIAVLGGSADGTPPQGDKRFTDPAWQTNSLYRMALQSYVAWRNALTGFVDRSALDPKSKERAQFVLSLFTDALSPTNTLLGNPAALKKIIDSGGASLLGGIRNLVTDMLQNQGMPSQVDRTAFKVGENLGTSPGAVVFRNDVLELIQYAPATEHVYARPQLIVPPQINKFYVFDLSEGKSIVDYLVKNEFQVFMVSWRNPTAAQSHWDLDTYVAALLEAIAAVRDITGSDDVNLHGACSGAMAISALLGHLASLGDRSVNAATLMVAVLDNTADSQLGLFATPEAIAAAKQNSTSKGVLAGEEMGRVFAWMRPNDLVWNYWVNNYLLGKAPPAFDILYWNNDATRLPAAMHGQLLDIFTGNLFSKPRALTVLGTPIDLSKVTCDKYVVAGMTDHITPWKGVYNTARTFGGDTRFVLSSSGHIQSLINPPGNPKAKFFLNADLPANAEAWLANAQAEKDSWWVDWRAWLADHSGERRPAPAAVGNEGHPAGVKAPGTYVMEA</sequence>
<dbReference type="RefSeq" id="WP_172177170.1">
    <property type="nucleotide sequence ID" value="NZ_WOEZ01000272.1"/>
</dbReference>
<dbReference type="PANTHER" id="PTHR36837:SF5">
    <property type="entry name" value="POLY-3-HYDROXYBUTYRATE SYNTHASE"/>
    <property type="match status" value="1"/>
</dbReference>
<evidence type="ECO:0000256" key="2">
    <source>
        <dbReference type="ARBA" id="ARBA00023315"/>
    </source>
</evidence>
<dbReference type="EMBL" id="WOEZ01000272">
    <property type="protein sequence ID" value="NPT61469.1"/>
    <property type="molecule type" value="Genomic_DNA"/>
</dbReference>
<accession>A0A972SNN5</accession>
<dbReference type="GO" id="GO:0016746">
    <property type="term" value="F:acyltransferase activity"/>
    <property type="evidence" value="ECO:0007669"/>
    <property type="project" value="UniProtKB-KW"/>
</dbReference>
<keyword evidence="6" id="KW-1185">Reference proteome</keyword>
<evidence type="ECO:0000313" key="6">
    <source>
        <dbReference type="Proteomes" id="UP000655523"/>
    </source>
</evidence>
<proteinExistence type="predicted"/>
<name>A0A972SNN5_9BURK</name>
<dbReference type="GO" id="GO:0016787">
    <property type="term" value="F:hydrolase activity"/>
    <property type="evidence" value="ECO:0007669"/>
    <property type="project" value="UniProtKB-KW"/>
</dbReference>
<dbReference type="InterPro" id="IPR010941">
    <property type="entry name" value="PhaC_N"/>
</dbReference>
<feature type="domain" description="Poly-beta-hydroxybutyrate polymerase N-terminal" evidence="4">
    <location>
        <begin position="84"/>
        <end position="252"/>
    </location>
</feature>
<dbReference type="InterPro" id="IPR051321">
    <property type="entry name" value="PHA/PHB_synthase"/>
</dbReference>
<evidence type="ECO:0000259" key="4">
    <source>
        <dbReference type="Pfam" id="PF07167"/>
    </source>
</evidence>
<dbReference type="Gene3D" id="3.40.50.1820">
    <property type="entry name" value="alpha/beta hydrolase"/>
    <property type="match status" value="1"/>
</dbReference>
<dbReference type="Proteomes" id="UP000655523">
    <property type="component" value="Unassembled WGS sequence"/>
</dbReference>
<evidence type="ECO:0000256" key="3">
    <source>
        <dbReference type="SAM" id="MobiDB-lite"/>
    </source>
</evidence>
<feature type="region of interest" description="Disordered" evidence="3">
    <location>
        <begin position="543"/>
        <end position="562"/>
    </location>
</feature>
<evidence type="ECO:0000313" key="5">
    <source>
        <dbReference type="EMBL" id="NPT61469.1"/>
    </source>
</evidence>
<keyword evidence="2" id="KW-0012">Acyltransferase</keyword>
<dbReference type="GO" id="GO:0042619">
    <property type="term" value="P:poly-hydroxybutyrate biosynthetic process"/>
    <property type="evidence" value="ECO:0007669"/>
    <property type="project" value="InterPro"/>
</dbReference>
<dbReference type="AlphaFoldDB" id="A0A972SNN5"/>
<organism evidence="5 6">
    <name type="scientific">Paraburkholderia elongata</name>
    <dbReference type="NCBI Taxonomy" id="2675747"/>
    <lineage>
        <taxon>Bacteria</taxon>
        <taxon>Pseudomonadati</taxon>
        <taxon>Pseudomonadota</taxon>
        <taxon>Betaproteobacteria</taxon>
        <taxon>Burkholderiales</taxon>
        <taxon>Burkholderiaceae</taxon>
        <taxon>Paraburkholderia</taxon>
    </lineage>
</organism>
<dbReference type="PANTHER" id="PTHR36837">
    <property type="entry name" value="POLY(3-HYDROXYALKANOATE) POLYMERASE SUBUNIT PHAC"/>
    <property type="match status" value="1"/>
</dbReference>